<dbReference type="RefSeq" id="WP_206905208.1">
    <property type="nucleotide sequence ID" value="NZ_JAFLVT010000018.1"/>
</dbReference>
<accession>A0ABS3HA91</accession>
<evidence type="ECO:0000256" key="1">
    <source>
        <dbReference type="SAM" id="Phobius"/>
    </source>
</evidence>
<keyword evidence="1" id="KW-0472">Membrane</keyword>
<organism evidence="2 3">
    <name type="scientific">Candidatus Enterococcus myersii</name>
    <dbReference type="NCBI Taxonomy" id="2815322"/>
    <lineage>
        <taxon>Bacteria</taxon>
        <taxon>Bacillati</taxon>
        <taxon>Bacillota</taxon>
        <taxon>Bacilli</taxon>
        <taxon>Lactobacillales</taxon>
        <taxon>Enterococcaceae</taxon>
        <taxon>Enterococcus</taxon>
    </lineage>
</organism>
<protein>
    <recommendedName>
        <fullName evidence="4">CNA-B domain-containing protein</fullName>
    </recommendedName>
</protein>
<keyword evidence="1" id="KW-1133">Transmembrane helix</keyword>
<evidence type="ECO:0008006" key="4">
    <source>
        <dbReference type="Google" id="ProtNLM"/>
    </source>
</evidence>
<gene>
    <name evidence="2" type="ORF">JZO76_12705</name>
</gene>
<evidence type="ECO:0000313" key="2">
    <source>
        <dbReference type="EMBL" id="MBO0450380.1"/>
    </source>
</evidence>
<feature type="transmembrane region" description="Helical" evidence="1">
    <location>
        <begin position="52"/>
        <end position="71"/>
    </location>
</feature>
<keyword evidence="3" id="KW-1185">Reference proteome</keyword>
<reference evidence="2 3" key="1">
    <citation type="submission" date="2021-03" db="EMBL/GenBank/DDBJ databases">
        <title>Enterococcal diversity collection.</title>
        <authorList>
            <person name="Gilmore M.S."/>
            <person name="Schwartzman J."/>
            <person name="Van Tyne D."/>
            <person name="Martin M."/>
            <person name="Earl A.M."/>
            <person name="Manson A.L."/>
            <person name="Straub T."/>
            <person name="Salamzade R."/>
            <person name="Saavedra J."/>
            <person name="Lebreton F."/>
            <person name="Prichula J."/>
            <person name="Schaufler K."/>
            <person name="Gaca A."/>
            <person name="Sgardioli B."/>
            <person name="Wagenaar J."/>
            <person name="Strong T."/>
        </authorList>
    </citation>
    <scope>NUCLEOTIDE SEQUENCE [LARGE SCALE GENOMIC DNA]</scope>
    <source>
        <strain evidence="2 3">MJM12</strain>
    </source>
</reference>
<proteinExistence type="predicted"/>
<name>A0ABS3HA91_9ENTE</name>
<keyword evidence="1" id="KW-0812">Transmembrane</keyword>
<sequence>MDNQIEVNGWLGRTSDSSEEAIYQVDATFKEKEGTLVSKVSSGSYPQTNEVASYQIVSLGIIICLIVLIIWKLKNLSMVKNE</sequence>
<dbReference type="EMBL" id="JAFLVT010000018">
    <property type="protein sequence ID" value="MBO0450380.1"/>
    <property type="molecule type" value="Genomic_DNA"/>
</dbReference>
<dbReference type="Proteomes" id="UP000664256">
    <property type="component" value="Unassembled WGS sequence"/>
</dbReference>
<evidence type="ECO:0000313" key="3">
    <source>
        <dbReference type="Proteomes" id="UP000664256"/>
    </source>
</evidence>
<comment type="caution">
    <text evidence="2">The sequence shown here is derived from an EMBL/GenBank/DDBJ whole genome shotgun (WGS) entry which is preliminary data.</text>
</comment>